<sequence length="1088" mass="122421">MKKYYFYLLLLFICWEIQGQCPIIQSQPTSQTDCDGNSIRMIVKSDGDQFQWEKKRPSDSQFSSISGATNAQYQIYPSGGTLHPSGTLYRVTIKKNTCQVYSQEASITLHSITSIVNPSICERGSGTLIPQIPNTSLAQVQQYQWTRSVNGGPFEDLVDDAIFSGTKSKELIISNAPLTINSQKIKVRIHFSISPNNDNEGSLTNENQSSTCPRTSSEVSIQMKNAPIPSHASNLYKGCMDSPISINSTGCSPYSTYWYDAQGQKIGEGARISVNLTDLSAHLFKSTCYKNGCESLSSLGTYAQAFPIPPAPINSGTPSQVCSGSVISFKASGGSNNLWYLNSTDKNTISTATSINVSQTMNVGQDMLEITRWVSQKINECESPKTAIKVNVSPSLLADAGENKQLKGNELYQTNSLITALRGNPPYQHYWSTTNNTPITSSQESNPNIGPFRSSGFIKVQVKDQLNCIAKDSVYIQWEDQEIQIPQDSTSLPEIPQDTTEVETPDIGEDDGAQIPDDEDDTEEEEVENNNDEGTEQTSSPPWYEISYSMEPLCQQDAYRIQVQGCPGNVMYFNQYGPEYMRAQGSEWIVDARYELYIQIRCSESNSNTINMTIPVLKKPNIPIIKNFERYVCHDQIAQIEIDHTYKNQFIGWEKDGHFFSEAFILHQTLESGQYQAIIQQNTCFYRSDILNLEVRFAPPASTVIASKSSLCLQDSSILKMENPYPYIRWKTGEKNSFIQFKAIKSGQFEFQAQVSQDNQCWSDWSEPHIIQVHENPIQPNITAWPALGFCQGDSIQLNAPKNFLGYQWNNGVTTQTSTIKKIGWYWLKVQNQYGCWSNPSDSIQVYHNPEEPTPIVEAIPSRQFCSGESIQLLASRSHAYLWKNDSTDPSIQITDSGNYWLKTQNKFGCWSKRSEEISIYRRENPLIPAVKKSGNYFLEAISLDLPDEYEWKKNNQKLSEYQALIKAKEIGVFEVRAKKQYDLFQSESLTCYSPFQKISMTIPEDLQGISIYPNPSKNGILHLELLEDIQGAEAKVFDFLGNEIVSYNLPPSSKPISLQLPDLPAGTYILKIIAPNYSKEKMIILSR</sequence>
<gene>
    <name evidence="3" type="ORF">G9H61_09375</name>
</gene>
<evidence type="ECO:0000259" key="2">
    <source>
        <dbReference type="Pfam" id="PF18962"/>
    </source>
</evidence>
<dbReference type="InterPro" id="IPR026444">
    <property type="entry name" value="Secre_tail"/>
</dbReference>
<feature type="region of interest" description="Disordered" evidence="1">
    <location>
        <begin position="485"/>
        <end position="543"/>
    </location>
</feature>
<evidence type="ECO:0000256" key="1">
    <source>
        <dbReference type="SAM" id="MobiDB-lite"/>
    </source>
</evidence>
<evidence type="ECO:0000313" key="3">
    <source>
        <dbReference type="EMBL" id="MCZ2475656.1"/>
    </source>
</evidence>
<feature type="region of interest" description="Disordered" evidence="1">
    <location>
        <begin position="196"/>
        <end position="217"/>
    </location>
</feature>
<organism evidence="3 4">
    <name type="scientific">Aquirufa ecclesiirivi</name>
    <dbReference type="NCBI Taxonomy" id="2715124"/>
    <lineage>
        <taxon>Bacteria</taxon>
        <taxon>Pseudomonadati</taxon>
        <taxon>Bacteroidota</taxon>
        <taxon>Cytophagia</taxon>
        <taxon>Cytophagales</taxon>
        <taxon>Flectobacillaceae</taxon>
        <taxon>Aquirufa</taxon>
    </lineage>
</organism>
<protein>
    <submittedName>
        <fullName evidence="3">T9SS type A sorting domain-containing protein</fullName>
    </submittedName>
</protein>
<comment type="caution">
    <text evidence="3">The sequence shown here is derived from an EMBL/GenBank/DDBJ whole genome shotgun (WGS) entry which is preliminary data.</text>
</comment>
<accession>A0ABT4JH97</accession>
<dbReference type="RefSeq" id="WP_269010308.1">
    <property type="nucleotide sequence ID" value="NZ_JAANOH010000003.1"/>
</dbReference>
<dbReference type="Pfam" id="PF18962">
    <property type="entry name" value="Por_Secre_tail"/>
    <property type="match status" value="1"/>
</dbReference>
<proteinExistence type="predicted"/>
<dbReference type="NCBIfam" id="TIGR04183">
    <property type="entry name" value="Por_Secre_tail"/>
    <property type="match status" value="1"/>
</dbReference>
<feature type="domain" description="Secretion system C-terminal sorting" evidence="2">
    <location>
        <begin position="1012"/>
        <end position="1085"/>
    </location>
</feature>
<dbReference type="Proteomes" id="UP001321186">
    <property type="component" value="Unassembled WGS sequence"/>
</dbReference>
<name>A0ABT4JH97_9BACT</name>
<evidence type="ECO:0000313" key="4">
    <source>
        <dbReference type="Proteomes" id="UP001321186"/>
    </source>
</evidence>
<reference evidence="3 4" key="1">
    <citation type="submission" date="2020-03" db="EMBL/GenBank/DDBJ databases">
        <authorList>
            <person name="Pitt A."/>
            <person name="Hahn M.W."/>
        </authorList>
    </citation>
    <scope>NUCLEOTIDE SEQUENCE [LARGE SCALE GENOMIC DNA]</scope>
    <source>
        <strain evidence="3 4">5A-MARBSE</strain>
    </source>
</reference>
<feature type="compositionally biased region" description="Acidic residues" evidence="1">
    <location>
        <begin position="500"/>
        <end position="535"/>
    </location>
</feature>
<dbReference type="EMBL" id="JAANOH010000003">
    <property type="protein sequence ID" value="MCZ2475656.1"/>
    <property type="molecule type" value="Genomic_DNA"/>
</dbReference>
<keyword evidence="4" id="KW-1185">Reference proteome</keyword>